<comment type="caution">
    <text evidence="13">The sequence shown here is derived from an EMBL/GenBank/DDBJ whole genome shotgun (WGS) entry which is preliminary data.</text>
</comment>
<evidence type="ECO:0000313" key="14">
    <source>
        <dbReference type="Proteomes" id="UP000178129"/>
    </source>
</evidence>
<comment type="subcellular location">
    <subcellularLocation>
        <location evidence="2">Golgi apparatus membrane</location>
        <topology evidence="2">Multi-pass membrane protein</topology>
    </subcellularLocation>
</comment>
<dbReference type="PANTHER" id="PTHR47549">
    <property type="entry name" value="GOLGI APPARATUS MEMBRANE PROTEIN TVP38-RELATED"/>
    <property type="match status" value="1"/>
</dbReference>
<evidence type="ECO:0000256" key="3">
    <source>
        <dbReference type="ARBA" id="ARBA00008640"/>
    </source>
</evidence>
<dbReference type="STRING" id="914237.A0A1E1K0J5"/>
<feature type="transmembrane region" description="Helical" evidence="11">
    <location>
        <begin position="152"/>
        <end position="177"/>
    </location>
</feature>
<sequence>MNNRPPYAAAQGPYQEGDIGDERSRPPVIQYDPPPPQAQAPPFQQITPPSTPISRKWQSGRVWAQGLVPKKKISKKWQRRLYWIVPLCIVALVFAVLFEIYKKDFERWLKPVSEWLKERESWSWTIPTAILVILSFPPLFGHEVVQLIIGLAYPLGVALGIACAGAVLGEAACFIVFKYFCTGWVENKIAKKVNWAATARVTQEAGFRGVLVIRYSIVPPHLANPLFSCTGMKFWLYMITVVLSLPKSLVFVALGSPSSKDSQTAKWGKVAAIAVVVIITIFASMWIRKKMIVATRTIMAERGISADGSDEELGMLNDGVPRPSTAVSGSDTSYKSEVQEAYPPYQGQATEIYQPYRAHEIGIATSMPSPYSQQGHAQQSLHTTPVTGYA</sequence>
<dbReference type="AlphaFoldDB" id="A0A1E1K0J5"/>
<evidence type="ECO:0000256" key="11">
    <source>
        <dbReference type="SAM" id="Phobius"/>
    </source>
</evidence>
<keyword evidence="8" id="KW-0333">Golgi apparatus</keyword>
<dbReference type="GO" id="GO:0000139">
    <property type="term" value="C:Golgi membrane"/>
    <property type="evidence" value="ECO:0007669"/>
    <property type="project" value="UniProtKB-SubCell"/>
</dbReference>
<comment type="function">
    <text evidence="1">Golgi membrane protein involved in vesicular trafficking and spindle migration.</text>
</comment>
<keyword evidence="6 11" id="KW-0812">Transmembrane</keyword>
<organism evidence="13 14">
    <name type="scientific">Rhynchosporium graminicola</name>
    <dbReference type="NCBI Taxonomy" id="2792576"/>
    <lineage>
        <taxon>Eukaryota</taxon>
        <taxon>Fungi</taxon>
        <taxon>Dikarya</taxon>
        <taxon>Ascomycota</taxon>
        <taxon>Pezizomycotina</taxon>
        <taxon>Leotiomycetes</taxon>
        <taxon>Helotiales</taxon>
        <taxon>Ploettnerulaceae</taxon>
        <taxon>Rhynchosporium</taxon>
    </lineage>
</organism>
<evidence type="ECO:0000256" key="4">
    <source>
        <dbReference type="ARBA" id="ARBA00013533"/>
    </source>
</evidence>
<keyword evidence="9 11" id="KW-0472">Membrane</keyword>
<dbReference type="InParanoid" id="A0A1E1K0J5"/>
<evidence type="ECO:0000256" key="2">
    <source>
        <dbReference type="ARBA" id="ARBA00004653"/>
    </source>
</evidence>
<accession>A0A1E1K0J5</accession>
<name>A0A1E1K0J5_9HELO</name>
<dbReference type="Pfam" id="PF09335">
    <property type="entry name" value="VTT_dom"/>
    <property type="match status" value="1"/>
</dbReference>
<feature type="transmembrane region" description="Helical" evidence="11">
    <location>
        <begin position="81"/>
        <end position="101"/>
    </location>
</feature>
<keyword evidence="7 11" id="KW-1133">Transmembrane helix</keyword>
<evidence type="ECO:0000256" key="1">
    <source>
        <dbReference type="ARBA" id="ARBA00002978"/>
    </source>
</evidence>
<evidence type="ECO:0000256" key="7">
    <source>
        <dbReference type="ARBA" id="ARBA00022989"/>
    </source>
</evidence>
<evidence type="ECO:0000256" key="5">
    <source>
        <dbReference type="ARBA" id="ARBA00020673"/>
    </source>
</evidence>
<keyword evidence="14" id="KW-1185">Reference proteome</keyword>
<proteinExistence type="inferred from homology"/>
<feature type="region of interest" description="Disordered" evidence="10">
    <location>
        <begin position="1"/>
        <end position="41"/>
    </location>
</feature>
<reference evidence="14" key="1">
    <citation type="submission" date="2016-03" db="EMBL/GenBank/DDBJ databases">
        <authorList>
            <person name="Ploux O."/>
        </authorList>
    </citation>
    <scope>NUCLEOTIDE SEQUENCE [LARGE SCALE GENOMIC DNA]</scope>
    <source>
        <strain evidence="14">UK7</strain>
    </source>
</reference>
<dbReference type="InterPro" id="IPR032816">
    <property type="entry name" value="VTT_dom"/>
</dbReference>
<feature type="domain" description="VTT" evidence="12">
    <location>
        <begin position="142"/>
        <end position="256"/>
    </location>
</feature>
<dbReference type="PANTHER" id="PTHR47549:SF2">
    <property type="entry name" value="GOLGI APPARATUS MEMBRANE PROTEIN TVP38"/>
    <property type="match status" value="1"/>
</dbReference>
<evidence type="ECO:0000256" key="10">
    <source>
        <dbReference type="SAM" id="MobiDB-lite"/>
    </source>
</evidence>
<evidence type="ECO:0000313" key="13">
    <source>
        <dbReference type="EMBL" id="CZS91589.1"/>
    </source>
</evidence>
<evidence type="ECO:0000259" key="12">
    <source>
        <dbReference type="Pfam" id="PF09335"/>
    </source>
</evidence>
<gene>
    <name evidence="13" type="ORF">RCO7_07019</name>
</gene>
<dbReference type="Proteomes" id="UP000178129">
    <property type="component" value="Unassembled WGS sequence"/>
</dbReference>
<feature type="transmembrane region" description="Helical" evidence="11">
    <location>
        <begin position="267"/>
        <end position="287"/>
    </location>
</feature>
<dbReference type="InterPro" id="IPR051076">
    <property type="entry name" value="Golgi_membrane_TVP38/TMEM64"/>
</dbReference>
<protein>
    <recommendedName>
        <fullName evidence="4">Golgi apparatus membrane protein TVP38</fullName>
    </recommendedName>
    <alternativeName>
        <fullName evidence="5">Golgi apparatus membrane protein tvp38</fullName>
    </alternativeName>
</protein>
<feature type="transmembrane region" description="Helical" evidence="11">
    <location>
        <begin position="234"/>
        <end position="255"/>
    </location>
</feature>
<evidence type="ECO:0000256" key="6">
    <source>
        <dbReference type="ARBA" id="ARBA00022692"/>
    </source>
</evidence>
<comment type="similarity">
    <text evidence="3">Belongs to the TVP38/TMEM64 family.</text>
</comment>
<evidence type="ECO:0000256" key="8">
    <source>
        <dbReference type="ARBA" id="ARBA00023034"/>
    </source>
</evidence>
<dbReference type="EMBL" id="FJUW01000004">
    <property type="protein sequence ID" value="CZS91589.1"/>
    <property type="molecule type" value="Genomic_DNA"/>
</dbReference>
<evidence type="ECO:0000256" key="9">
    <source>
        <dbReference type="ARBA" id="ARBA00023136"/>
    </source>
</evidence>
<feature type="region of interest" description="Disordered" evidence="10">
    <location>
        <begin position="368"/>
        <end position="390"/>
    </location>
</feature>